<keyword evidence="1" id="KW-0479">Metal-binding</keyword>
<evidence type="ECO:0000256" key="2">
    <source>
        <dbReference type="SAM" id="MobiDB-lite"/>
    </source>
</evidence>
<dbReference type="InterPro" id="IPR036875">
    <property type="entry name" value="Znf_CCHC_sf"/>
</dbReference>
<dbReference type="Pfam" id="PF07727">
    <property type="entry name" value="RVT_2"/>
    <property type="match status" value="1"/>
</dbReference>
<dbReference type="InterPro" id="IPR001878">
    <property type="entry name" value="Znf_CCHC"/>
</dbReference>
<sequence length="1178" mass="134278">MVGTVKQPYEPTTIKEKLDRKNEMKARGTLLMALPNKDQLKFHSYQDVKFLMEAIEKRMQKLISQLEIQGEVIEQEDINLKLLRSLLSEWKTNALIWKNKAEIETISLDDLYNNLKIYEPELTGSSSISQNPQNVAFVSSNSTNSTSSTNEADNTAYRVSTAHTQGNIVNSIFVDNLSDAVICAFLASQPNAPQLAREDLEQIDSDGLEEMDLKWEMTMLTIKARSFIKRTGRNLDINGQKIGFDRSKVECFNCHKNGYFARECRAPKNQENNGREYGRKTVPMENPTENALIAQDEIGGTVESKVKFVDVKNKGVCSTIETKPVRKKNFSPPIIKDWISDDESEVEFEPKVKDKIVRPSIENIKFVKTARKTEENVETPKQHKHYPRGNQRIWNNLMSQRLGRNFKMIDKACYVCGSFEHLQYDCDKMIVRPVWNNSKRVNHKNFTNKITHPYPKRRFVSQANLTKSGKLKTAGTPINTVRPVNTTDSKPIVNYSRPTSNAFKKGYLQAIRPFNKYSSYKKYIFNKEVNVVKASACWVWKAKYSSASNTYKKYSYIDARGNKCYLTKDEYYDGGLFPLGMVKVECLEKFCDIKGIKREFSVPRTPQRNGVAERKNKTLIQAARTMLVDSKLPTTFWTESVNIACYVLNRALVIKPHNKTPYELIRFQTNGIAGTKDNIVAGQAEKKKEPEQDSLVSNVGPSFVNAASPSPINVAGTPASNNAFEEHPFERFSPFKNAFSLPHVPIVTPINDTGIFGNAYDDEAVEEEVDMNNVVSSYTIPGAPLTKFLKDHPKDQEGIDYDEVFAPVARIKSIRLFMAYASFKDFVVYQIDVKSAFLYGKIKDEVYVCQPPCFEDLNFPENVYKVEKTLYGLHQAPRAWYETLSTYLIDNDFHRGQIDKTLFIKRHKDDIMLVQVYVDDIIFQQKSNGIFISQDKYVADILKKIGFSTVKTVSTPIEHNKALVKDAEAENVDVHLYRLMIGSFMYLTASRPDITFVVCAYSPLDFEAYSDSDYAGASLDRKSTTSDCQFLVKRLISWKCKKQTIVANFTTEAEYVASASCCGQVLWIQNQMLDYGFNLMNTKIYIDNESTICIVQNPVFHSKTKHIEIRHHFIRDSYKKKLIQEDRMERVATTASSLKAEQDNEAQIRFKAASKASNDPPISRGHTLGSGEDNIKLK</sequence>
<dbReference type="InterPro" id="IPR012337">
    <property type="entry name" value="RNaseH-like_sf"/>
</dbReference>
<feature type="domain" description="CCHC-type" evidence="3">
    <location>
        <begin position="251"/>
        <end position="265"/>
    </location>
</feature>
<dbReference type="InterPro" id="IPR013103">
    <property type="entry name" value="RVT_2"/>
</dbReference>
<dbReference type="InterPro" id="IPR043502">
    <property type="entry name" value="DNA/RNA_pol_sf"/>
</dbReference>
<keyword evidence="1" id="KW-0862">Zinc</keyword>
<feature type="domain" description="Integrase catalytic" evidence="4">
    <location>
        <begin position="573"/>
        <end position="669"/>
    </location>
</feature>
<dbReference type="PROSITE" id="PS50158">
    <property type="entry name" value="ZF_CCHC"/>
    <property type="match status" value="1"/>
</dbReference>
<proteinExistence type="predicted"/>
<dbReference type="PANTHER" id="PTHR11439">
    <property type="entry name" value="GAG-POL-RELATED RETROTRANSPOSON"/>
    <property type="match status" value="1"/>
</dbReference>
<dbReference type="GO" id="GO:0003676">
    <property type="term" value="F:nucleic acid binding"/>
    <property type="evidence" value="ECO:0007669"/>
    <property type="project" value="InterPro"/>
</dbReference>
<dbReference type="SUPFAM" id="SSF57756">
    <property type="entry name" value="Retrovirus zinc finger-like domains"/>
    <property type="match status" value="1"/>
</dbReference>
<dbReference type="InterPro" id="IPR036397">
    <property type="entry name" value="RNaseH_sf"/>
</dbReference>
<dbReference type="Gene3D" id="4.10.60.10">
    <property type="entry name" value="Zinc finger, CCHC-type"/>
    <property type="match status" value="1"/>
</dbReference>
<feature type="region of interest" description="Disordered" evidence="2">
    <location>
        <begin position="1149"/>
        <end position="1178"/>
    </location>
</feature>
<evidence type="ECO:0000313" key="5">
    <source>
        <dbReference type="EMBL" id="GEX35921.1"/>
    </source>
</evidence>
<evidence type="ECO:0000256" key="1">
    <source>
        <dbReference type="PROSITE-ProRule" id="PRU00047"/>
    </source>
</evidence>
<gene>
    <name evidence="5" type="ORF">Tci_307896</name>
</gene>
<dbReference type="PANTHER" id="PTHR11439:SF495">
    <property type="entry name" value="REVERSE TRANSCRIPTASE, RNA-DEPENDENT DNA POLYMERASE-RELATED"/>
    <property type="match status" value="1"/>
</dbReference>
<keyword evidence="1" id="KW-0863">Zinc-finger</keyword>
<dbReference type="Gene3D" id="3.30.420.10">
    <property type="entry name" value="Ribonuclease H-like superfamily/Ribonuclease H"/>
    <property type="match status" value="1"/>
</dbReference>
<dbReference type="EMBL" id="BKCJ010103746">
    <property type="protein sequence ID" value="GEX35921.1"/>
    <property type="molecule type" value="Genomic_DNA"/>
</dbReference>
<dbReference type="SMART" id="SM00343">
    <property type="entry name" value="ZnF_C2HC"/>
    <property type="match status" value="2"/>
</dbReference>
<accession>A0A699HBB5</accession>
<dbReference type="SUPFAM" id="SSF53098">
    <property type="entry name" value="Ribonuclease H-like"/>
    <property type="match status" value="1"/>
</dbReference>
<dbReference type="PROSITE" id="PS50994">
    <property type="entry name" value="INTEGRASE"/>
    <property type="match status" value="1"/>
</dbReference>
<name>A0A699HBB5_TANCI</name>
<evidence type="ECO:0000259" key="4">
    <source>
        <dbReference type="PROSITE" id="PS50994"/>
    </source>
</evidence>
<dbReference type="CDD" id="cd09272">
    <property type="entry name" value="RNase_HI_RT_Ty1"/>
    <property type="match status" value="1"/>
</dbReference>
<dbReference type="GO" id="GO:0015074">
    <property type="term" value="P:DNA integration"/>
    <property type="evidence" value="ECO:0007669"/>
    <property type="project" value="InterPro"/>
</dbReference>
<evidence type="ECO:0000259" key="3">
    <source>
        <dbReference type="PROSITE" id="PS50158"/>
    </source>
</evidence>
<dbReference type="InterPro" id="IPR001584">
    <property type="entry name" value="Integrase_cat-core"/>
</dbReference>
<dbReference type="SUPFAM" id="SSF56672">
    <property type="entry name" value="DNA/RNA polymerases"/>
    <property type="match status" value="1"/>
</dbReference>
<dbReference type="AlphaFoldDB" id="A0A699HBB5"/>
<organism evidence="5">
    <name type="scientific">Tanacetum cinerariifolium</name>
    <name type="common">Dalmatian daisy</name>
    <name type="synonym">Chrysanthemum cinerariifolium</name>
    <dbReference type="NCBI Taxonomy" id="118510"/>
    <lineage>
        <taxon>Eukaryota</taxon>
        <taxon>Viridiplantae</taxon>
        <taxon>Streptophyta</taxon>
        <taxon>Embryophyta</taxon>
        <taxon>Tracheophyta</taxon>
        <taxon>Spermatophyta</taxon>
        <taxon>Magnoliopsida</taxon>
        <taxon>eudicotyledons</taxon>
        <taxon>Gunneridae</taxon>
        <taxon>Pentapetalae</taxon>
        <taxon>asterids</taxon>
        <taxon>campanulids</taxon>
        <taxon>Asterales</taxon>
        <taxon>Asteraceae</taxon>
        <taxon>Asteroideae</taxon>
        <taxon>Anthemideae</taxon>
        <taxon>Anthemidinae</taxon>
        <taxon>Tanacetum</taxon>
    </lineage>
</organism>
<protein>
    <submittedName>
        <fullName evidence="5">Putative ribonuclease H-like domain-containing protein</fullName>
    </submittedName>
</protein>
<comment type="caution">
    <text evidence="5">The sequence shown here is derived from an EMBL/GenBank/DDBJ whole genome shotgun (WGS) entry which is preliminary data.</text>
</comment>
<dbReference type="GO" id="GO:0008270">
    <property type="term" value="F:zinc ion binding"/>
    <property type="evidence" value="ECO:0007669"/>
    <property type="project" value="UniProtKB-KW"/>
</dbReference>
<reference evidence="5" key="1">
    <citation type="journal article" date="2019" name="Sci. Rep.">
        <title>Draft genome of Tanacetum cinerariifolium, the natural source of mosquito coil.</title>
        <authorList>
            <person name="Yamashiro T."/>
            <person name="Shiraishi A."/>
            <person name="Satake H."/>
            <person name="Nakayama K."/>
        </authorList>
    </citation>
    <scope>NUCLEOTIDE SEQUENCE</scope>
</reference>